<evidence type="ECO:0000313" key="3">
    <source>
        <dbReference type="EMBL" id="KAE9976978.1"/>
    </source>
</evidence>
<dbReference type="EMBL" id="WNWQ01000142">
    <property type="protein sequence ID" value="KAE9976978.1"/>
    <property type="molecule type" value="Genomic_DNA"/>
</dbReference>
<gene>
    <name evidence="3" type="ORF">BLS_001753</name>
</gene>
<keyword evidence="2" id="KW-0812">Transmembrane</keyword>
<proteinExistence type="predicted"/>
<feature type="compositionally biased region" description="Basic and acidic residues" evidence="1">
    <location>
        <begin position="302"/>
        <end position="317"/>
    </location>
</feature>
<keyword evidence="2" id="KW-0472">Membrane</keyword>
<reference evidence="3 4" key="1">
    <citation type="submission" date="2019-11" db="EMBL/GenBank/DDBJ databases">
        <title>Venturia inaequalis Genome Resource.</title>
        <authorList>
            <person name="Lichtner F.J."/>
        </authorList>
    </citation>
    <scope>NUCLEOTIDE SEQUENCE [LARGE SCALE GENOMIC DNA]</scope>
    <source>
        <strain evidence="3">Bline_iso_100314</strain>
    </source>
</reference>
<feature type="transmembrane region" description="Helical" evidence="2">
    <location>
        <begin position="178"/>
        <end position="198"/>
    </location>
</feature>
<feature type="transmembrane region" description="Helical" evidence="2">
    <location>
        <begin position="136"/>
        <end position="158"/>
    </location>
</feature>
<accession>A0A8H3UWK7</accession>
<protein>
    <submittedName>
        <fullName evidence="3">Uncharacterized protein</fullName>
    </submittedName>
</protein>
<feature type="region of interest" description="Disordered" evidence="1">
    <location>
        <begin position="262"/>
        <end position="338"/>
    </location>
</feature>
<feature type="compositionally biased region" description="Basic and acidic residues" evidence="1">
    <location>
        <begin position="276"/>
        <end position="292"/>
    </location>
</feature>
<dbReference type="Gene3D" id="1.20.58.340">
    <property type="entry name" value="Magnesium transport protein CorA, transmembrane region"/>
    <property type="match status" value="1"/>
</dbReference>
<feature type="compositionally biased region" description="Basic and acidic residues" evidence="1">
    <location>
        <begin position="613"/>
        <end position="637"/>
    </location>
</feature>
<keyword evidence="2" id="KW-1133">Transmembrane helix</keyword>
<name>A0A8H3UWK7_VENIN</name>
<comment type="caution">
    <text evidence="3">The sequence shown here is derived from an EMBL/GenBank/DDBJ whole genome shotgun (WGS) entry which is preliminary data.</text>
</comment>
<evidence type="ECO:0000256" key="2">
    <source>
        <dbReference type="SAM" id="Phobius"/>
    </source>
</evidence>
<evidence type="ECO:0000256" key="1">
    <source>
        <dbReference type="SAM" id="MobiDB-lite"/>
    </source>
</evidence>
<dbReference type="AlphaFoldDB" id="A0A8H3UWK7"/>
<evidence type="ECO:0000313" key="4">
    <source>
        <dbReference type="Proteomes" id="UP000433883"/>
    </source>
</evidence>
<feature type="compositionally biased region" description="Polar residues" evidence="1">
    <location>
        <begin position="377"/>
        <end position="386"/>
    </location>
</feature>
<feature type="compositionally biased region" description="Basic and acidic residues" evidence="1">
    <location>
        <begin position="576"/>
        <end position="597"/>
    </location>
</feature>
<feature type="region of interest" description="Disordered" evidence="1">
    <location>
        <begin position="575"/>
        <end position="641"/>
    </location>
</feature>
<dbReference type="Proteomes" id="UP000433883">
    <property type="component" value="Unassembled WGS sequence"/>
</dbReference>
<feature type="region of interest" description="Disordered" evidence="1">
    <location>
        <begin position="376"/>
        <end position="401"/>
    </location>
</feature>
<organism evidence="3 4">
    <name type="scientific">Venturia inaequalis</name>
    <name type="common">Apple scab fungus</name>
    <dbReference type="NCBI Taxonomy" id="5025"/>
    <lineage>
        <taxon>Eukaryota</taxon>
        <taxon>Fungi</taxon>
        <taxon>Dikarya</taxon>
        <taxon>Ascomycota</taxon>
        <taxon>Pezizomycotina</taxon>
        <taxon>Dothideomycetes</taxon>
        <taxon>Pleosporomycetidae</taxon>
        <taxon>Venturiales</taxon>
        <taxon>Venturiaceae</taxon>
        <taxon>Venturia</taxon>
    </lineage>
</organism>
<sequence>MKEYERLQKHDFDSRDNIHLSQWDRFGLFMRVNHPKDPNDAKKSDPEQLEARLPSVELTLFGAEEDMRMRLTRMVESEGWKDILRDPYILLDVILDELYLNMDRNVQEVSGLFGGIESAFHLVTQNESRIFQQDSFSMHALALVGLLFVPLASVSSFLGTPFFNVQDPIELGHDYRGVLWGVGSATLVVFFLWLFWYWSARRQIRKGAWDRGGFINKLSGLIRSSPTLITSHNSNNLTRHNDHWANVLRELETNTMVRIKGKNNIPAHANEANKAPLKDSYRPAGHDSRAEPQDENWQPSHADSRTHARGDSYRPEYRSSSLETADSYRPGHGFYHSYRPEQDLYNTQLHDSYRPEQHSRSGYQGDTYRPNYDAEEQITSPQSKPSFSFGEPAPPPPSPAIAAIDVEMDDLLVTTSMLTVANEQSSRSVMEVTRELLLRGLPLELAGLYASEKNRFIPVHKIPRSCHQKILHSVHCKKCGQLQPIALSKKATRGPQSHPCGRTAAIDLTVAGADEWRRVLEHLEDRGWKLGPGPHDEADSELYLGSKLVVTIPNFTLGLKKKKRAKLIEEDMTPAMREKAAEKKAEKRAEKRAEKKAIRATLNTQLGGNLKLSKKEPTQARARARDIVRGQSEKQETNDFMAQQALPAFDIRDLGTQLNSLSLATTDVQPSKLT</sequence>